<proteinExistence type="predicted"/>
<accession>A0A7D8UKV8</accession>
<dbReference type="PROSITE" id="PS50048">
    <property type="entry name" value="ZN2_CY6_FUNGAL_2"/>
    <property type="match status" value="1"/>
</dbReference>
<dbReference type="Pfam" id="PF04082">
    <property type="entry name" value="Fungal_trans"/>
    <property type="match status" value="1"/>
</dbReference>
<gene>
    <name evidence="4" type="ORF">LCER1_G008874</name>
</gene>
<feature type="domain" description="Zn(2)-C6 fungal-type" evidence="3">
    <location>
        <begin position="48"/>
        <end position="78"/>
    </location>
</feature>
<evidence type="ECO:0000256" key="2">
    <source>
        <dbReference type="ARBA" id="ARBA00023242"/>
    </source>
</evidence>
<dbReference type="PANTHER" id="PTHR47431">
    <property type="entry name" value="ZN(II)2CYS6 TRANSCRIPTION FACTOR (EUROFUNG)-RELATED"/>
    <property type="match status" value="1"/>
</dbReference>
<sequence>MDDPQFFLDPSLWFDIDPQLTDFPPPTTSGDAIPILSRRKQRVRATRACIACRSRHMKCDSIEPVCTRCGIEARTCVYTKSRRGGSGRSMLPLEEVHGDIRTVTAGTSRGSNASPQNSDSVFLDERVRYTPSSEVTNIESSGRAETDQLLESYYEFFHDAHPVALPRKKLLLRLQTDPGALELLILVIEYIGAIYTTGVCTATFRQKAHEKLTASEIPFSGFSVQALALFSLAIHCSDEYKAAEYYLDRAIDIALSIGMHQQEFACNKSECDPVLAESWRRTWWVLYGTDSLFAAISHYTTHRLRYTIGNVKLPCEDRDYESGKISQPRCLADYDNREFDDEDVVYSSWTYLIDVSRITSSLLSINHFERGPGDPTIAIPDTRILNWSLYLPKCKQDLISKDQKIDETMFLAHTIMNCSGSVKMLLHRPHSQLLYSDIETQSVCTPPSSLRQTRAVQRSIATHTAKCLEAIETSIMLFALPSPHIKHSPLVTCALALQVMAQVSACNHVLKAGSKIYEAGRDRIRLGLGALKVQVCAWGLAKRSVREVAGVARELLGIPTAVKDVGVEKEICGDDLMDDEALVLVDSGEGSGDDLQYKRSGPRGR</sequence>
<organism evidence="4 5">
    <name type="scientific">Lachnellula cervina</name>
    <dbReference type="NCBI Taxonomy" id="1316786"/>
    <lineage>
        <taxon>Eukaryota</taxon>
        <taxon>Fungi</taxon>
        <taxon>Dikarya</taxon>
        <taxon>Ascomycota</taxon>
        <taxon>Pezizomycotina</taxon>
        <taxon>Leotiomycetes</taxon>
        <taxon>Helotiales</taxon>
        <taxon>Lachnaceae</taxon>
        <taxon>Lachnellula</taxon>
    </lineage>
</organism>
<dbReference type="CDD" id="cd00067">
    <property type="entry name" value="GAL4"/>
    <property type="match status" value="1"/>
</dbReference>
<dbReference type="OrthoDB" id="2399539at2759"/>
<dbReference type="SUPFAM" id="SSF57701">
    <property type="entry name" value="Zn2/Cys6 DNA-binding domain"/>
    <property type="match status" value="1"/>
</dbReference>
<keyword evidence="1" id="KW-0479">Metal-binding</keyword>
<dbReference type="Gene3D" id="4.10.240.10">
    <property type="entry name" value="Zn(2)-C6 fungal-type DNA-binding domain"/>
    <property type="match status" value="1"/>
</dbReference>
<dbReference type="EMBL" id="QGMG01001707">
    <property type="protein sequence ID" value="TVY44948.1"/>
    <property type="molecule type" value="Genomic_DNA"/>
</dbReference>
<dbReference type="InterPro" id="IPR001138">
    <property type="entry name" value="Zn2Cys6_DnaBD"/>
</dbReference>
<comment type="caution">
    <text evidence="4">The sequence shown here is derived from an EMBL/GenBank/DDBJ whole genome shotgun (WGS) entry which is preliminary data.</text>
</comment>
<dbReference type="SMART" id="SM00066">
    <property type="entry name" value="GAL4"/>
    <property type="match status" value="1"/>
</dbReference>
<dbReference type="AlphaFoldDB" id="A0A7D8UKV8"/>
<dbReference type="GO" id="GO:0003677">
    <property type="term" value="F:DNA binding"/>
    <property type="evidence" value="ECO:0007669"/>
    <property type="project" value="InterPro"/>
</dbReference>
<dbReference type="GO" id="GO:0008270">
    <property type="term" value="F:zinc ion binding"/>
    <property type="evidence" value="ECO:0007669"/>
    <property type="project" value="InterPro"/>
</dbReference>
<protein>
    <recommendedName>
        <fullName evidence="3">Zn(2)-C6 fungal-type domain-containing protein</fullName>
    </recommendedName>
</protein>
<reference evidence="4 5" key="1">
    <citation type="submission" date="2018-05" db="EMBL/GenBank/DDBJ databases">
        <title>Whole genome sequencing for identification of molecular markers to develop diagnostic detection tools for the regulated plant pathogen Lachnellula willkommii.</title>
        <authorList>
            <person name="Giroux E."/>
            <person name="Bilodeau G."/>
        </authorList>
    </citation>
    <scope>NUCLEOTIDE SEQUENCE [LARGE SCALE GENOMIC DNA]</scope>
    <source>
        <strain evidence="4 5">CBS 625.97</strain>
    </source>
</reference>
<keyword evidence="2" id="KW-0539">Nucleus</keyword>
<dbReference type="Pfam" id="PF00172">
    <property type="entry name" value="Zn_clus"/>
    <property type="match status" value="1"/>
</dbReference>
<dbReference type="PANTHER" id="PTHR47431:SF4">
    <property type="entry name" value="ZN(II)2CYS6 TRANSCRIPTION FACTOR (EUROFUNG)"/>
    <property type="match status" value="1"/>
</dbReference>
<dbReference type="Proteomes" id="UP000481288">
    <property type="component" value="Unassembled WGS sequence"/>
</dbReference>
<dbReference type="InterPro" id="IPR007219">
    <property type="entry name" value="XnlR_reg_dom"/>
</dbReference>
<evidence type="ECO:0000313" key="4">
    <source>
        <dbReference type="EMBL" id="TVY44948.1"/>
    </source>
</evidence>
<evidence type="ECO:0000259" key="3">
    <source>
        <dbReference type="PROSITE" id="PS50048"/>
    </source>
</evidence>
<dbReference type="CDD" id="cd12148">
    <property type="entry name" value="fungal_TF_MHR"/>
    <property type="match status" value="1"/>
</dbReference>
<evidence type="ECO:0000256" key="1">
    <source>
        <dbReference type="ARBA" id="ARBA00022723"/>
    </source>
</evidence>
<name>A0A7D8UKV8_9HELO</name>
<dbReference type="InterPro" id="IPR036864">
    <property type="entry name" value="Zn2-C6_fun-type_DNA-bd_sf"/>
</dbReference>
<keyword evidence="5" id="KW-1185">Reference proteome</keyword>
<dbReference type="GO" id="GO:0006351">
    <property type="term" value="P:DNA-templated transcription"/>
    <property type="evidence" value="ECO:0007669"/>
    <property type="project" value="InterPro"/>
</dbReference>
<evidence type="ECO:0000313" key="5">
    <source>
        <dbReference type="Proteomes" id="UP000481288"/>
    </source>
</evidence>
<dbReference type="GO" id="GO:0000981">
    <property type="term" value="F:DNA-binding transcription factor activity, RNA polymerase II-specific"/>
    <property type="evidence" value="ECO:0007669"/>
    <property type="project" value="InterPro"/>
</dbReference>